<organism evidence="1 2">
    <name type="scientific">Cohnella soli</name>
    <dbReference type="NCBI Taxonomy" id="425005"/>
    <lineage>
        <taxon>Bacteria</taxon>
        <taxon>Bacillati</taxon>
        <taxon>Bacillota</taxon>
        <taxon>Bacilli</taxon>
        <taxon>Bacillales</taxon>
        <taxon>Paenibacillaceae</taxon>
        <taxon>Cohnella</taxon>
    </lineage>
</organism>
<proteinExistence type="predicted"/>
<gene>
    <name evidence="1" type="ORF">ACFPOF_00670</name>
</gene>
<evidence type="ECO:0008006" key="3">
    <source>
        <dbReference type="Google" id="ProtNLM"/>
    </source>
</evidence>
<comment type="caution">
    <text evidence="1">The sequence shown here is derived from an EMBL/GenBank/DDBJ whole genome shotgun (WGS) entry which is preliminary data.</text>
</comment>
<dbReference type="InterPro" id="IPR011013">
    <property type="entry name" value="Gal_mutarotase_sf_dom"/>
</dbReference>
<dbReference type="InterPro" id="IPR014718">
    <property type="entry name" value="GH-type_carb-bd"/>
</dbReference>
<sequence>MLSKGAGDWRESSYRDYPSIVGENEFIRIEIVPGRGSKVVSLQNAETGREWLFGNDREWEPLSYGMNWEDGDRSGWDEMFPTILPCAGADPGWRQASFPDHGEVWALPWESRVSPEEAQMWVEGVQVPYRLSKTYRLSGRTVELLYRLENPTPHRFTYMWAPHALLAIREGMMLAAEPHQVKIEVPFTFGNRLQLEKGFSPYPQAVTTDGAKTDLSELFADGAVHAEKYWFTQTFHEGLVTIADSQTGESLQYIVNPDEVPYLAVWVNNGALWGDYNAAIEPATAYMDSVEFATALGKAKAVEGFSSVTWSFKIRLTSRDER</sequence>
<dbReference type="Proteomes" id="UP001596113">
    <property type="component" value="Unassembled WGS sequence"/>
</dbReference>
<keyword evidence="2" id="KW-1185">Reference proteome</keyword>
<dbReference type="Gene3D" id="2.70.98.10">
    <property type="match status" value="1"/>
</dbReference>
<dbReference type="EMBL" id="JBHSMI010000002">
    <property type="protein sequence ID" value="MFC5401238.1"/>
    <property type="molecule type" value="Genomic_DNA"/>
</dbReference>
<evidence type="ECO:0000313" key="2">
    <source>
        <dbReference type="Proteomes" id="UP001596113"/>
    </source>
</evidence>
<dbReference type="SUPFAM" id="SSF74650">
    <property type="entry name" value="Galactose mutarotase-like"/>
    <property type="match status" value="1"/>
</dbReference>
<reference evidence="2" key="1">
    <citation type="journal article" date="2019" name="Int. J. Syst. Evol. Microbiol.">
        <title>The Global Catalogue of Microorganisms (GCM) 10K type strain sequencing project: providing services to taxonomists for standard genome sequencing and annotation.</title>
        <authorList>
            <consortium name="The Broad Institute Genomics Platform"/>
            <consortium name="The Broad Institute Genome Sequencing Center for Infectious Disease"/>
            <person name="Wu L."/>
            <person name="Ma J."/>
        </authorList>
    </citation>
    <scope>NUCLEOTIDE SEQUENCE [LARGE SCALE GENOMIC DNA]</scope>
    <source>
        <strain evidence="2">CGMCC 1.18575</strain>
    </source>
</reference>
<dbReference type="RefSeq" id="WP_378128607.1">
    <property type="nucleotide sequence ID" value="NZ_JBHSMI010000002.1"/>
</dbReference>
<protein>
    <recommendedName>
        <fullName evidence="3">Galactose mutarotase</fullName>
    </recommendedName>
</protein>
<name>A0ABW0HLH0_9BACL</name>
<accession>A0ABW0HLH0</accession>
<evidence type="ECO:0000313" key="1">
    <source>
        <dbReference type="EMBL" id="MFC5401238.1"/>
    </source>
</evidence>